<sequence length="158" mass="17601">IRLIHSHQHSPADFLLLRDGHLLLPLRALRVGARILIDRPTLFELIEEAVVVLGATFAAINHSVGISSRNPYRPIMPSTLGVGLATKGLSLRTKGTRLDNFDWLPESTCPLCKREEAEPYDIDKIGQAGGFSRCFPLYLAMQRLHGDHICVTIHLSSW</sequence>
<organism evidence="1 2">
    <name type="scientific">Gymnopilus dilepis</name>
    <dbReference type="NCBI Taxonomy" id="231916"/>
    <lineage>
        <taxon>Eukaryota</taxon>
        <taxon>Fungi</taxon>
        <taxon>Dikarya</taxon>
        <taxon>Basidiomycota</taxon>
        <taxon>Agaricomycotina</taxon>
        <taxon>Agaricomycetes</taxon>
        <taxon>Agaricomycetidae</taxon>
        <taxon>Agaricales</taxon>
        <taxon>Agaricineae</taxon>
        <taxon>Hymenogastraceae</taxon>
        <taxon>Gymnopilus</taxon>
    </lineage>
</organism>
<evidence type="ECO:0000313" key="1">
    <source>
        <dbReference type="EMBL" id="PPR07020.1"/>
    </source>
</evidence>
<dbReference type="AlphaFoldDB" id="A0A409YVJ2"/>
<dbReference type="Proteomes" id="UP000284706">
    <property type="component" value="Unassembled WGS sequence"/>
</dbReference>
<evidence type="ECO:0000313" key="2">
    <source>
        <dbReference type="Proteomes" id="UP000284706"/>
    </source>
</evidence>
<dbReference type="EMBL" id="NHYE01000197">
    <property type="protein sequence ID" value="PPR07020.1"/>
    <property type="molecule type" value="Genomic_DNA"/>
</dbReference>
<protein>
    <submittedName>
        <fullName evidence="1">Uncharacterized protein</fullName>
    </submittedName>
</protein>
<comment type="caution">
    <text evidence="1">The sequence shown here is derived from an EMBL/GenBank/DDBJ whole genome shotgun (WGS) entry which is preliminary data.</text>
</comment>
<gene>
    <name evidence="1" type="ORF">CVT26_005215</name>
</gene>
<reference evidence="1 2" key="1">
    <citation type="journal article" date="2018" name="Evol. Lett.">
        <title>Horizontal gene cluster transfer increased hallucinogenic mushroom diversity.</title>
        <authorList>
            <person name="Reynolds H.T."/>
            <person name="Vijayakumar V."/>
            <person name="Gluck-Thaler E."/>
            <person name="Korotkin H.B."/>
            <person name="Matheny P.B."/>
            <person name="Slot J.C."/>
        </authorList>
    </citation>
    <scope>NUCLEOTIDE SEQUENCE [LARGE SCALE GENOMIC DNA]</scope>
    <source>
        <strain evidence="1 2">SRW20</strain>
    </source>
</reference>
<feature type="non-terminal residue" evidence="1">
    <location>
        <position position="1"/>
    </location>
</feature>
<accession>A0A409YVJ2</accession>
<proteinExistence type="predicted"/>
<dbReference type="InParanoid" id="A0A409YVJ2"/>
<keyword evidence="2" id="KW-1185">Reference proteome</keyword>
<name>A0A409YVJ2_9AGAR</name>